<evidence type="ECO:0000256" key="8">
    <source>
        <dbReference type="ARBA" id="ARBA00023136"/>
    </source>
</evidence>
<feature type="transmembrane region" description="Helical" evidence="10">
    <location>
        <begin position="135"/>
        <end position="154"/>
    </location>
</feature>
<comment type="caution">
    <text evidence="13">The sequence shown here is derived from an EMBL/GenBank/DDBJ whole genome shotgun (WGS) entry which is preliminary data.</text>
</comment>
<protein>
    <recommendedName>
        <fullName evidence="9 10">Polyprenol-phosphate-mannose--protein mannosyltransferase</fullName>
        <ecNumber evidence="10">2.4.1.-</ecNumber>
    </recommendedName>
</protein>
<evidence type="ECO:0000313" key="13">
    <source>
        <dbReference type="EMBL" id="MXO66132.1"/>
    </source>
</evidence>
<dbReference type="InterPro" id="IPR027005">
    <property type="entry name" value="PMT-like"/>
</dbReference>
<evidence type="ECO:0000256" key="4">
    <source>
        <dbReference type="ARBA" id="ARBA00022676"/>
    </source>
</evidence>
<feature type="transmembrane region" description="Helical" evidence="10">
    <location>
        <begin position="82"/>
        <end position="99"/>
    </location>
</feature>
<dbReference type="Pfam" id="PF16192">
    <property type="entry name" value="PMT_4TMC"/>
    <property type="match status" value="1"/>
</dbReference>
<evidence type="ECO:0000256" key="1">
    <source>
        <dbReference type="ARBA" id="ARBA00004127"/>
    </source>
</evidence>
<sequence>MTKQRTYRSDDPLMWNILLAIVFFTLCLIRLTTPSSIYFDEEHYVPAARTLLALAKPVNVEHPLLGKTLIAAGIALFGDNSFGWRIFSALGGTLALFAGMRAMWFARQTAFASLATGLLLITAFPLFVLSRIAMLDIFMAAFVLASLWMLAAAIRYPDRARFRLVLAGILLGMALGTKWNAAPLAILPGVAFLLLRWRSMGTAFPSPRSLWMTSYGKPIEGISLAEAAMWLGLLPIVIYMLTFSPAFFYAQEPLSPFGLVAHHRHMLALQEQVIAAHPYQSTWWEWVLDLRPIWFLYEPVDGAQRGVFLTGNPLVMWLGIPAFVWCIWAAFRYNRCDCLALAILYATSILFWIVAPKPVQFYYHYLLPSCFLMGALALALDHFWQSANKWLPLTVLSGSLAIFIYFWPILSAAPLENDQAFTAWTWLPRWP</sequence>
<dbReference type="InterPro" id="IPR003342">
    <property type="entry name" value="ArnT-like_N"/>
</dbReference>
<comment type="function">
    <text evidence="10">Protein O-mannosyltransferase that catalyzes the transfer of a single mannose residue from a polyprenol phospho-mannosyl lipidic donor to the hydroxyl group of selected serine and threonine residues in acceptor proteins.</text>
</comment>
<evidence type="ECO:0000256" key="10">
    <source>
        <dbReference type="RuleBase" id="RU367007"/>
    </source>
</evidence>
<dbReference type="GO" id="GO:0005886">
    <property type="term" value="C:plasma membrane"/>
    <property type="evidence" value="ECO:0007669"/>
    <property type="project" value="UniProtKB-SubCell"/>
</dbReference>
<keyword evidence="5 10" id="KW-0808">Transferase</keyword>
<comment type="pathway">
    <text evidence="2 10">Protein modification; protein glycosylation.</text>
</comment>
<evidence type="ECO:0000256" key="6">
    <source>
        <dbReference type="ARBA" id="ARBA00022692"/>
    </source>
</evidence>
<keyword evidence="10" id="KW-1003">Cell membrane</keyword>
<feature type="transmembrane region" description="Helical" evidence="10">
    <location>
        <begin position="111"/>
        <end position="129"/>
    </location>
</feature>
<evidence type="ECO:0000256" key="9">
    <source>
        <dbReference type="ARBA" id="ARBA00093617"/>
    </source>
</evidence>
<dbReference type="OrthoDB" id="9776737at2"/>
<dbReference type="GO" id="GO:0004169">
    <property type="term" value="F:dolichyl-phosphate-mannose-protein mannosyltransferase activity"/>
    <property type="evidence" value="ECO:0007669"/>
    <property type="project" value="UniProtKB-UniRule"/>
</dbReference>
<keyword evidence="14" id="KW-1185">Reference proteome</keyword>
<evidence type="ECO:0000256" key="3">
    <source>
        <dbReference type="ARBA" id="ARBA00007222"/>
    </source>
</evidence>
<feature type="transmembrane region" description="Helical" evidence="10">
    <location>
        <begin position="12"/>
        <end position="31"/>
    </location>
</feature>
<feature type="transmembrane region" description="Helical" evidence="10">
    <location>
        <begin position="314"/>
        <end position="331"/>
    </location>
</feature>
<dbReference type="AlphaFoldDB" id="A0A6I4T7C1"/>
<evidence type="ECO:0000256" key="7">
    <source>
        <dbReference type="ARBA" id="ARBA00022989"/>
    </source>
</evidence>
<evidence type="ECO:0000259" key="12">
    <source>
        <dbReference type="Pfam" id="PF16192"/>
    </source>
</evidence>
<keyword evidence="7 10" id="KW-1133">Transmembrane helix</keyword>
<evidence type="ECO:0000256" key="2">
    <source>
        <dbReference type="ARBA" id="ARBA00004922"/>
    </source>
</evidence>
<evidence type="ECO:0000256" key="5">
    <source>
        <dbReference type="ARBA" id="ARBA00022679"/>
    </source>
</evidence>
<name>A0A6I4T7C1_9SPHN</name>
<feature type="transmembrane region" description="Helical" evidence="10">
    <location>
        <begin position="338"/>
        <end position="355"/>
    </location>
</feature>
<feature type="transmembrane region" description="Helical" evidence="10">
    <location>
        <begin position="227"/>
        <end position="250"/>
    </location>
</feature>
<dbReference type="Pfam" id="PF02366">
    <property type="entry name" value="PMT"/>
    <property type="match status" value="1"/>
</dbReference>
<dbReference type="PANTHER" id="PTHR10050:SF46">
    <property type="entry name" value="PROTEIN O-MANNOSYL-TRANSFERASE 2"/>
    <property type="match status" value="1"/>
</dbReference>
<comment type="similarity">
    <text evidence="3 10">Belongs to the glycosyltransferase 39 family.</text>
</comment>
<dbReference type="InterPro" id="IPR032421">
    <property type="entry name" value="PMT_4TMC"/>
</dbReference>
<feature type="transmembrane region" description="Helical" evidence="10">
    <location>
        <begin position="361"/>
        <end position="383"/>
    </location>
</feature>
<proteinExistence type="inferred from homology"/>
<keyword evidence="8 10" id="KW-0472">Membrane</keyword>
<feature type="transmembrane region" description="Helical" evidence="10">
    <location>
        <begin position="390"/>
        <end position="410"/>
    </location>
</feature>
<evidence type="ECO:0000259" key="11">
    <source>
        <dbReference type="Pfam" id="PF02366"/>
    </source>
</evidence>
<keyword evidence="6 10" id="KW-0812">Transmembrane</keyword>
<feature type="domain" description="ArnT-like N-terminal" evidence="11">
    <location>
        <begin position="78"/>
        <end position="247"/>
    </location>
</feature>
<comment type="subcellular location">
    <subcellularLocation>
        <location evidence="10">Cell membrane</location>
    </subcellularLocation>
    <subcellularLocation>
        <location evidence="1">Endomembrane system</location>
        <topology evidence="1">Multi-pass membrane protein</topology>
    </subcellularLocation>
</comment>
<dbReference type="EC" id="2.4.1.-" evidence="10"/>
<keyword evidence="4 10" id="KW-0328">Glycosyltransferase</keyword>
<organism evidence="13 14">
    <name type="scientific">Altericroceibacterium endophyticum</name>
    <dbReference type="NCBI Taxonomy" id="1808508"/>
    <lineage>
        <taxon>Bacteria</taxon>
        <taxon>Pseudomonadati</taxon>
        <taxon>Pseudomonadota</taxon>
        <taxon>Alphaproteobacteria</taxon>
        <taxon>Sphingomonadales</taxon>
        <taxon>Erythrobacteraceae</taxon>
        <taxon>Altericroceibacterium</taxon>
    </lineage>
</organism>
<dbReference type="UniPathway" id="UPA00378"/>
<dbReference type="RefSeq" id="WP_160736572.1">
    <property type="nucleotide sequence ID" value="NZ_WTYT01000004.1"/>
</dbReference>
<reference evidence="13 14" key="1">
    <citation type="submission" date="2019-12" db="EMBL/GenBank/DDBJ databases">
        <title>Genomic-based taxomic classification of the family Erythrobacteraceae.</title>
        <authorList>
            <person name="Xu L."/>
        </authorList>
    </citation>
    <scope>NUCLEOTIDE SEQUENCE [LARGE SCALE GENOMIC DNA]</scope>
    <source>
        <strain evidence="13 14">LMG 29518</strain>
    </source>
</reference>
<accession>A0A6I4T7C1</accession>
<dbReference type="EMBL" id="WTYT01000004">
    <property type="protein sequence ID" value="MXO66132.1"/>
    <property type="molecule type" value="Genomic_DNA"/>
</dbReference>
<feature type="domain" description="Protein O-mannosyl-transferase C-terminal four TM" evidence="12">
    <location>
        <begin position="260"/>
        <end position="430"/>
    </location>
</feature>
<dbReference type="GO" id="GO:0012505">
    <property type="term" value="C:endomembrane system"/>
    <property type="evidence" value="ECO:0007669"/>
    <property type="project" value="UniProtKB-SubCell"/>
</dbReference>
<gene>
    <name evidence="13" type="ORF">GRI91_10230</name>
</gene>
<dbReference type="PANTHER" id="PTHR10050">
    <property type="entry name" value="DOLICHYL-PHOSPHATE-MANNOSE--PROTEIN MANNOSYLTRANSFERASE"/>
    <property type="match status" value="1"/>
</dbReference>
<evidence type="ECO:0000313" key="14">
    <source>
        <dbReference type="Proteomes" id="UP000438476"/>
    </source>
</evidence>
<dbReference type="Proteomes" id="UP000438476">
    <property type="component" value="Unassembled WGS sequence"/>
</dbReference>